<evidence type="ECO:0000313" key="5">
    <source>
        <dbReference type="EMBL" id="WAS91633.1"/>
    </source>
</evidence>
<dbReference type="Gene3D" id="1.10.1280.10">
    <property type="entry name" value="Di-copper center containing domain from catechol oxidase"/>
    <property type="match status" value="1"/>
</dbReference>
<dbReference type="InterPro" id="IPR050316">
    <property type="entry name" value="Tyrosinase/Hemocyanin"/>
</dbReference>
<dbReference type="PANTHER" id="PTHR11474">
    <property type="entry name" value="TYROSINASE FAMILY MEMBER"/>
    <property type="match status" value="1"/>
</dbReference>
<dbReference type="PROSITE" id="PS00498">
    <property type="entry name" value="TYROSINASE_2"/>
    <property type="match status" value="1"/>
</dbReference>
<dbReference type="PANTHER" id="PTHR11474:SF76">
    <property type="entry name" value="SHKT DOMAIN-CONTAINING PROTEIN"/>
    <property type="match status" value="1"/>
</dbReference>
<protein>
    <submittedName>
        <fullName evidence="5">Tyrosinase family protein</fullName>
    </submittedName>
</protein>
<dbReference type="PROSITE" id="PS00497">
    <property type="entry name" value="TYROSINASE_1"/>
    <property type="match status" value="1"/>
</dbReference>
<gene>
    <name evidence="5" type="ORF">O0S08_36085</name>
</gene>
<dbReference type="EMBL" id="CP114040">
    <property type="protein sequence ID" value="WAS91633.1"/>
    <property type="molecule type" value="Genomic_DNA"/>
</dbReference>
<evidence type="ECO:0000259" key="4">
    <source>
        <dbReference type="PROSITE" id="PS00498"/>
    </source>
</evidence>
<evidence type="ECO:0000256" key="2">
    <source>
        <dbReference type="ARBA" id="ARBA00023008"/>
    </source>
</evidence>
<keyword evidence="2" id="KW-0186">Copper</keyword>
<sequence length="591" mass="66446">MNASVLEHPTWDGQIRALFAEPYWIDPSRRSAVGQGWIDAMSGYLVQLDQYDSVKQWSTQIYNHLHTRSMPLTTDVTQQWPDAALETFRAWVNQGWRRAAGDPLDPAERIARPRERPLNLRIRRDIVDLAPAELDRYRARLDDLGIGRVDPEAPWQKIAYVHTNWCLHYQEAFLFWHRANMLWLESQIGMPVPYWNWMSPRAAVDGDPHAGLPRCFLDKTYVHPDTGEVRPNPLRFAVARDGRSKACVDDLAPDPACRFVHRDPVLATTGERDREARQNKLDQLLVYQDQVRAAFAMEAFSVPQGTPGYPWANIQTFPAPDDQYPYRTENFDGAYEQPHDNLHGWVGPDMADNAYTAFDPVFWSHHAMIDLVFELWLRRRPATTLTANCPLLPFVGPRAAAIDETDPRQFLYTTVGEMARDSRALGYDFAGIEAIEAQLARPADDGPRLYAVFEGVRCTLDSYTLDLFLDQPGATLADARSTNPHFAIRMTRVGMGLPDDKGRCIKEPVTRAVDLTRTARALGLRPDIPVQLTALVRDVRTGLLLDPRAVADLPGLTPRLAWKTAPGAVPAPAPAPAPPQAVHACCASSEP</sequence>
<dbReference type="Proteomes" id="UP001164459">
    <property type="component" value="Chromosome"/>
</dbReference>
<feature type="domain" description="Tyrosinase copper-binding" evidence="3">
    <location>
        <begin position="168"/>
        <end position="185"/>
    </location>
</feature>
<organism evidence="5 6">
    <name type="scientific">Nannocystis punicea</name>
    <dbReference type="NCBI Taxonomy" id="2995304"/>
    <lineage>
        <taxon>Bacteria</taxon>
        <taxon>Pseudomonadati</taxon>
        <taxon>Myxococcota</taxon>
        <taxon>Polyangia</taxon>
        <taxon>Nannocystales</taxon>
        <taxon>Nannocystaceae</taxon>
        <taxon>Nannocystis</taxon>
    </lineage>
</organism>
<dbReference type="Pfam" id="PF00264">
    <property type="entry name" value="Tyrosinase"/>
    <property type="match status" value="1"/>
</dbReference>
<evidence type="ECO:0000313" key="6">
    <source>
        <dbReference type="Proteomes" id="UP001164459"/>
    </source>
</evidence>
<evidence type="ECO:0000259" key="3">
    <source>
        <dbReference type="PROSITE" id="PS00497"/>
    </source>
</evidence>
<keyword evidence="1" id="KW-0479">Metal-binding</keyword>
<dbReference type="RefSeq" id="WP_269033995.1">
    <property type="nucleotide sequence ID" value="NZ_CP114040.1"/>
</dbReference>
<accession>A0ABY7GXC8</accession>
<proteinExistence type="predicted"/>
<keyword evidence="6" id="KW-1185">Reference proteome</keyword>
<evidence type="ECO:0000256" key="1">
    <source>
        <dbReference type="ARBA" id="ARBA00022723"/>
    </source>
</evidence>
<dbReference type="InterPro" id="IPR002227">
    <property type="entry name" value="Tyrosinase_Cu-bd"/>
</dbReference>
<dbReference type="SUPFAM" id="SSF48056">
    <property type="entry name" value="Di-copper centre-containing domain"/>
    <property type="match status" value="1"/>
</dbReference>
<feature type="domain" description="Tyrosinase copper-binding" evidence="4">
    <location>
        <begin position="359"/>
        <end position="370"/>
    </location>
</feature>
<reference evidence="5" key="1">
    <citation type="submission" date="2022-11" db="EMBL/GenBank/DDBJ databases">
        <title>Minimal conservation of predation-associated metabolite biosynthetic gene clusters underscores biosynthetic potential of Myxococcota including descriptions for ten novel species: Archangium lansinium sp. nov., Myxococcus landrumus sp. nov., Nannocystis bai.</title>
        <authorList>
            <person name="Ahearne A."/>
            <person name="Stevens C."/>
            <person name="Dowd S."/>
        </authorList>
    </citation>
    <scope>NUCLEOTIDE SEQUENCE</scope>
    <source>
        <strain evidence="5">Fl3</strain>
    </source>
</reference>
<dbReference type="InterPro" id="IPR008922">
    <property type="entry name" value="Di-copper_centre_dom_sf"/>
</dbReference>
<dbReference type="PRINTS" id="PR00092">
    <property type="entry name" value="TYROSINASE"/>
</dbReference>
<name>A0ABY7GXC8_9BACT</name>